<dbReference type="Pfam" id="PF00067">
    <property type="entry name" value="p450"/>
    <property type="match status" value="1"/>
</dbReference>
<protein>
    <recommendedName>
        <fullName evidence="8">Cytochrome P450</fullName>
    </recommendedName>
</protein>
<evidence type="ECO:0000256" key="3">
    <source>
        <dbReference type="ARBA" id="ARBA00023002"/>
    </source>
</evidence>
<keyword evidence="5" id="KW-0472">Membrane</keyword>
<keyword evidence="4" id="KW-0408">Iron</keyword>
<keyword evidence="5" id="KW-0812">Transmembrane</keyword>
<dbReference type="STRING" id="1806994.A0A507C8A9"/>
<name>A0A507C8A9_9FUNG</name>
<comment type="caution">
    <text evidence="6">The sequence shown here is derived from an EMBL/GenBank/DDBJ whole genome shotgun (WGS) entry which is preliminary data.</text>
</comment>
<dbReference type="PRINTS" id="PR00463">
    <property type="entry name" value="EP450I"/>
</dbReference>
<dbReference type="OrthoDB" id="1470350at2759"/>
<dbReference type="AlphaFoldDB" id="A0A507C8A9"/>
<feature type="transmembrane region" description="Helical" evidence="5">
    <location>
        <begin position="16"/>
        <end position="35"/>
    </location>
</feature>
<comment type="similarity">
    <text evidence="1">Belongs to the cytochrome P450 family.</text>
</comment>
<keyword evidence="5" id="KW-1133">Transmembrane helix</keyword>
<sequence>MSKQNNQNLAVTAGKVLLGITGSAVAVYLGLRLYYNDRGIFTTRREDLKYLPNYDPIFGHALNGLKQVNYRMEQALEDAKKYGPVYQITVPALSVIVSTNVEDLQHVYADPYKYTKALKPADADQFHPLLGEGIFNVDGNAWKVQRKIAANLFTAKNFKDNFANIFLDEVDHILDHLHNAEGAGLVIEIQDLLLRSTLDAFCLLAMGQNVGALKMKASGKNGVYTFEPSEFMTAFDGLNEVLTRRLPWYQYTEFFGSEAGYKVKLYTKVIDTFAENIIKGKKKQVAEATNKGNDLLDLFMTHGNEDGSELSNRQLRDICLNFVIAGRDTTAQTTTWALREIAQRPDIEAKMIEEIKRVLGPNGRATHEACRDMKYVTAVFMETTRHLLLYPNVPESGKFATQDDVLPGTNTKVRRGEVVAWSSWVRARLPEIWGDDCLEFKPERWILPDGSIYKPSPAKHPSFNLGPRISIQEAVCFLSSILRSYHLELTNEDDPKHWGEWNENPALRKGRYGNHVTLSLRGGCEFKVHKRV</sequence>
<keyword evidence="3" id="KW-0560">Oxidoreductase</keyword>
<dbReference type="InterPro" id="IPR002401">
    <property type="entry name" value="Cyt_P450_E_grp-I"/>
</dbReference>
<keyword evidence="2" id="KW-0479">Metal-binding</keyword>
<dbReference type="GO" id="GO:0004497">
    <property type="term" value="F:monooxygenase activity"/>
    <property type="evidence" value="ECO:0007669"/>
    <property type="project" value="InterPro"/>
</dbReference>
<accession>A0A507C8A9</accession>
<keyword evidence="7" id="KW-1185">Reference proteome</keyword>
<dbReference type="GeneID" id="42004705"/>
<dbReference type="EMBL" id="QEAO01000018">
    <property type="protein sequence ID" value="TPX33735.1"/>
    <property type="molecule type" value="Genomic_DNA"/>
</dbReference>
<dbReference type="GO" id="GO:0005506">
    <property type="term" value="F:iron ion binding"/>
    <property type="evidence" value="ECO:0007669"/>
    <property type="project" value="InterPro"/>
</dbReference>
<dbReference type="InterPro" id="IPR036396">
    <property type="entry name" value="Cyt_P450_sf"/>
</dbReference>
<dbReference type="GO" id="GO:0020037">
    <property type="term" value="F:heme binding"/>
    <property type="evidence" value="ECO:0007669"/>
    <property type="project" value="InterPro"/>
</dbReference>
<evidence type="ECO:0000256" key="1">
    <source>
        <dbReference type="ARBA" id="ARBA00010617"/>
    </source>
</evidence>
<dbReference type="PANTHER" id="PTHR24296">
    <property type="entry name" value="CYTOCHROME P450"/>
    <property type="match status" value="1"/>
</dbReference>
<reference evidence="6 7" key="1">
    <citation type="journal article" date="2019" name="Sci. Rep.">
        <title>Comparative genomics of chytrid fungi reveal insights into the obligate biotrophic and pathogenic lifestyle of Synchytrium endobioticum.</title>
        <authorList>
            <person name="van de Vossenberg B.T.L.H."/>
            <person name="Warris S."/>
            <person name="Nguyen H.D.T."/>
            <person name="van Gent-Pelzer M.P.E."/>
            <person name="Joly D.L."/>
            <person name="van de Geest H.C."/>
            <person name="Bonants P.J.M."/>
            <person name="Smith D.S."/>
            <person name="Levesque C.A."/>
            <person name="van der Lee T.A.J."/>
        </authorList>
    </citation>
    <scope>NUCLEOTIDE SEQUENCE [LARGE SCALE GENOMIC DNA]</scope>
    <source>
        <strain evidence="6 7">JEL517</strain>
    </source>
</reference>
<evidence type="ECO:0000313" key="6">
    <source>
        <dbReference type="EMBL" id="TPX33735.1"/>
    </source>
</evidence>
<dbReference type="InterPro" id="IPR001128">
    <property type="entry name" value="Cyt_P450"/>
</dbReference>
<evidence type="ECO:0000256" key="2">
    <source>
        <dbReference type="ARBA" id="ARBA00022723"/>
    </source>
</evidence>
<dbReference type="Gene3D" id="1.10.630.10">
    <property type="entry name" value="Cytochrome P450"/>
    <property type="match status" value="1"/>
</dbReference>
<organism evidence="6 7">
    <name type="scientific">Synchytrium microbalum</name>
    <dbReference type="NCBI Taxonomy" id="1806994"/>
    <lineage>
        <taxon>Eukaryota</taxon>
        <taxon>Fungi</taxon>
        <taxon>Fungi incertae sedis</taxon>
        <taxon>Chytridiomycota</taxon>
        <taxon>Chytridiomycota incertae sedis</taxon>
        <taxon>Chytridiomycetes</taxon>
        <taxon>Synchytriales</taxon>
        <taxon>Synchytriaceae</taxon>
        <taxon>Synchytrium</taxon>
    </lineage>
</organism>
<evidence type="ECO:0000256" key="4">
    <source>
        <dbReference type="ARBA" id="ARBA00023004"/>
    </source>
</evidence>
<dbReference type="GO" id="GO:0016705">
    <property type="term" value="F:oxidoreductase activity, acting on paired donors, with incorporation or reduction of molecular oxygen"/>
    <property type="evidence" value="ECO:0007669"/>
    <property type="project" value="InterPro"/>
</dbReference>
<dbReference type="RefSeq" id="XP_031024652.1">
    <property type="nucleotide sequence ID" value="XM_031169408.1"/>
</dbReference>
<evidence type="ECO:0000256" key="5">
    <source>
        <dbReference type="SAM" id="Phobius"/>
    </source>
</evidence>
<evidence type="ECO:0008006" key="8">
    <source>
        <dbReference type="Google" id="ProtNLM"/>
    </source>
</evidence>
<dbReference type="Proteomes" id="UP000319731">
    <property type="component" value="Unassembled WGS sequence"/>
</dbReference>
<gene>
    <name evidence="6" type="ORF">SmJEL517_g03480</name>
</gene>
<proteinExistence type="inferred from homology"/>
<evidence type="ECO:0000313" key="7">
    <source>
        <dbReference type="Proteomes" id="UP000319731"/>
    </source>
</evidence>
<dbReference type="SUPFAM" id="SSF48264">
    <property type="entry name" value="Cytochrome P450"/>
    <property type="match status" value="1"/>
</dbReference>